<dbReference type="NCBIfam" id="TIGR02397">
    <property type="entry name" value="dnaX_nterm"/>
    <property type="match status" value="1"/>
</dbReference>
<dbReference type="RefSeq" id="WP_091402838.1">
    <property type="nucleotide sequence ID" value="NZ_FMYV01000002.1"/>
</dbReference>
<dbReference type="InterPro" id="IPR027417">
    <property type="entry name" value="P-loop_NTPase"/>
</dbReference>
<dbReference type="GO" id="GO:0009360">
    <property type="term" value="C:DNA polymerase III complex"/>
    <property type="evidence" value="ECO:0007669"/>
    <property type="project" value="InterPro"/>
</dbReference>
<reference evidence="10 11" key="1">
    <citation type="submission" date="2016-10" db="EMBL/GenBank/DDBJ databases">
        <authorList>
            <person name="de Groot N.N."/>
        </authorList>
    </citation>
    <scope>NUCLEOTIDE SEQUENCE [LARGE SCALE GENOMIC DNA]</scope>
    <source>
        <strain evidence="10 11">WG14</strain>
    </source>
</reference>
<keyword evidence="8" id="KW-0235">DNA replication</keyword>
<evidence type="ECO:0000256" key="2">
    <source>
        <dbReference type="ARBA" id="ARBA00022723"/>
    </source>
</evidence>
<dbReference type="InterPro" id="IPR045085">
    <property type="entry name" value="HLD_clamp_pol_III_gamma_tau"/>
</dbReference>
<comment type="catalytic activity">
    <reaction evidence="7 8">
        <text>DNA(n) + a 2'-deoxyribonucleoside 5'-triphosphate = DNA(n+1) + diphosphate</text>
        <dbReference type="Rhea" id="RHEA:22508"/>
        <dbReference type="Rhea" id="RHEA-COMP:17339"/>
        <dbReference type="Rhea" id="RHEA-COMP:17340"/>
        <dbReference type="ChEBI" id="CHEBI:33019"/>
        <dbReference type="ChEBI" id="CHEBI:61560"/>
        <dbReference type="ChEBI" id="CHEBI:173112"/>
        <dbReference type="EC" id="2.7.7.7"/>
    </reaction>
</comment>
<dbReference type="EMBL" id="FMYV01000002">
    <property type="protein sequence ID" value="SDC24606.1"/>
    <property type="molecule type" value="Genomic_DNA"/>
</dbReference>
<dbReference type="Gene3D" id="1.10.8.60">
    <property type="match status" value="1"/>
</dbReference>
<dbReference type="Pfam" id="PF13177">
    <property type="entry name" value="DNA_pol3_delta2"/>
    <property type="match status" value="1"/>
</dbReference>
<name>A0A1G6K2U2_9BACT</name>
<dbReference type="Gene3D" id="3.40.50.300">
    <property type="entry name" value="P-loop containing nucleotide triphosphate hydrolases"/>
    <property type="match status" value="1"/>
</dbReference>
<comment type="similarity">
    <text evidence="1 8">Belongs to the DnaX/STICHEL family.</text>
</comment>
<protein>
    <recommendedName>
        <fullName evidence="8">DNA polymerase III subunit gamma/tau</fullName>
        <ecNumber evidence="8">2.7.7.7</ecNumber>
    </recommendedName>
</protein>
<dbReference type="STRING" id="28234.SAMN04488588_0699"/>
<dbReference type="FunFam" id="1.10.8.60:FF:000013">
    <property type="entry name" value="DNA polymerase III subunit gamma/tau"/>
    <property type="match status" value="1"/>
</dbReference>
<dbReference type="NCBIfam" id="NF004046">
    <property type="entry name" value="PRK05563.1"/>
    <property type="match status" value="1"/>
</dbReference>
<evidence type="ECO:0000256" key="4">
    <source>
        <dbReference type="ARBA" id="ARBA00022833"/>
    </source>
</evidence>
<evidence type="ECO:0000256" key="6">
    <source>
        <dbReference type="ARBA" id="ARBA00022932"/>
    </source>
</evidence>
<gene>
    <name evidence="8" type="primary">dnaX</name>
    <name evidence="10" type="ORF">SAMN04488588_0699</name>
</gene>
<evidence type="ECO:0000256" key="5">
    <source>
        <dbReference type="ARBA" id="ARBA00022840"/>
    </source>
</evidence>
<proteinExistence type="inferred from homology"/>
<dbReference type="AlphaFoldDB" id="A0A1G6K2U2"/>
<organism evidence="10 11">
    <name type="scientific">Geotoga petraea</name>
    <dbReference type="NCBI Taxonomy" id="28234"/>
    <lineage>
        <taxon>Bacteria</taxon>
        <taxon>Thermotogati</taxon>
        <taxon>Thermotogota</taxon>
        <taxon>Thermotogae</taxon>
        <taxon>Petrotogales</taxon>
        <taxon>Petrotogaceae</taxon>
        <taxon>Geotoga</taxon>
    </lineage>
</organism>
<feature type="domain" description="AAA+ ATPase" evidence="9">
    <location>
        <begin position="36"/>
        <end position="178"/>
    </location>
</feature>
<dbReference type="PRINTS" id="PR00300">
    <property type="entry name" value="CLPPROTEASEA"/>
</dbReference>
<comment type="subunit">
    <text evidence="8">DNA polymerase III contains a core (composed of alpha, epsilon and theta chains) that associates with a tau subunit. This core dimerizes to form the POLIII' complex. PolIII' associates with the gamma complex (composed of gamma, delta, delta', psi and chi chains) and with the beta chain to form the complete DNA polymerase III complex.</text>
</comment>
<dbReference type="SMART" id="SM00382">
    <property type="entry name" value="AAA"/>
    <property type="match status" value="1"/>
</dbReference>
<dbReference type="GO" id="GO:0003887">
    <property type="term" value="F:DNA-directed DNA polymerase activity"/>
    <property type="evidence" value="ECO:0007669"/>
    <property type="project" value="UniProtKB-KW"/>
</dbReference>
<dbReference type="GO" id="GO:0046872">
    <property type="term" value="F:metal ion binding"/>
    <property type="evidence" value="ECO:0007669"/>
    <property type="project" value="UniProtKB-KW"/>
</dbReference>
<evidence type="ECO:0000313" key="10">
    <source>
        <dbReference type="EMBL" id="SDC24606.1"/>
    </source>
</evidence>
<keyword evidence="11" id="KW-1185">Reference proteome</keyword>
<evidence type="ECO:0000256" key="7">
    <source>
        <dbReference type="ARBA" id="ARBA00049244"/>
    </source>
</evidence>
<dbReference type="Pfam" id="PF22608">
    <property type="entry name" value="DNAX_ATPase_lid"/>
    <property type="match status" value="1"/>
</dbReference>
<dbReference type="InterPro" id="IPR001270">
    <property type="entry name" value="ClpA/B"/>
</dbReference>
<dbReference type="PANTHER" id="PTHR11669">
    <property type="entry name" value="REPLICATION FACTOR C / DNA POLYMERASE III GAMMA-TAU SUBUNIT"/>
    <property type="match status" value="1"/>
</dbReference>
<keyword evidence="4" id="KW-0862">Zinc</keyword>
<evidence type="ECO:0000256" key="3">
    <source>
        <dbReference type="ARBA" id="ARBA00022741"/>
    </source>
</evidence>
<dbReference type="CDD" id="cd18137">
    <property type="entry name" value="HLD_clamp_pol_III_gamma_tau"/>
    <property type="match status" value="1"/>
</dbReference>
<dbReference type="InterPro" id="IPR003593">
    <property type="entry name" value="AAA+_ATPase"/>
</dbReference>
<evidence type="ECO:0000256" key="8">
    <source>
        <dbReference type="RuleBase" id="RU364063"/>
    </source>
</evidence>
<keyword evidence="2" id="KW-0479">Metal-binding</keyword>
<keyword evidence="6 8" id="KW-0239">DNA-directed DNA polymerase</keyword>
<dbReference type="FunFam" id="3.40.50.300:FF:000014">
    <property type="entry name" value="DNA polymerase III subunit gamma/tau"/>
    <property type="match status" value="1"/>
</dbReference>
<sequence length="461" mass="53619">MKQSLYRVYRPMIFDEIFGQEHIKRYFKNAVKNENISHAYIFSGPRGTGKTTTARILSKIVNCENPNGSNPCNECSNCKAINENNFMDVIELDAASNRGIDEIRQIRDSANYRPVKGKYKVYIIDEIHMLTKEAFNALLKTLEEPPEHVIFVLATTNLEKIPDTIISRSQLLNFRNLSEVDISDNLKLISENEKINIEDQAINLISRKAKGGMRDAISLLEQVMKFSDKEITKQDIVNILGIYDEQYIMNFINAIYNSDIDEILEISNEIFNLGKDPELLVEESMEKIITIIGNDKNDKYFYILENLQKIHKELKYSENTKLVFETMVATFSFNLSNIDEKKMEKQSESNLDTFESDPAEEKKIDKNVTQIFDYFTKNQKKINLAIVYALKYSEYKLEGNEFIIKIKKDQSLEYELINKYKNDIKVALNNIFNDDTHLNIFYEGNIKTYDEKPKSQSKQLF</sequence>
<dbReference type="Proteomes" id="UP000199322">
    <property type="component" value="Unassembled WGS sequence"/>
</dbReference>
<dbReference type="PANTHER" id="PTHR11669:SF0">
    <property type="entry name" value="PROTEIN STICHEL-LIKE 2"/>
    <property type="match status" value="1"/>
</dbReference>
<evidence type="ECO:0000256" key="1">
    <source>
        <dbReference type="ARBA" id="ARBA00006360"/>
    </source>
</evidence>
<keyword evidence="5 8" id="KW-0067">ATP-binding</keyword>
<evidence type="ECO:0000259" key="9">
    <source>
        <dbReference type="SMART" id="SM00382"/>
    </source>
</evidence>
<dbReference type="SUPFAM" id="SSF52540">
    <property type="entry name" value="P-loop containing nucleoside triphosphate hydrolases"/>
    <property type="match status" value="1"/>
</dbReference>
<dbReference type="GO" id="GO:0005524">
    <property type="term" value="F:ATP binding"/>
    <property type="evidence" value="ECO:0007669"/>
    <property type="project" value="UniProtKB-KW"/>
</dbReference>
<dbReference type="InterPro" id="IPR012763">
    <property type="entry name" value="DNA_pol_III_sug/sutau_N"/>
</dbReference>
<evidence type="ECO:0000313" key="11">
    <source>
        <dbReference type="Proteomes" id="UP000199322"/>
    </source>
</evidence>
<comment type="function">
    <text evidence="8">DNA polymerase III is a complex, multichain enzyme responsible for most of the replicative synthesis in bacteria. This DNA polymerase also exhibits 3' to 5' exonuclease activity.</text>
</comment>
<dbReference type="InterPro" id="IPR050238">
    <property type="entry name" value="DNA_Rep/Repair_Clamp_Loader"/>
</dbReference>
<dbReference type="GO" id="GO:0006261">
    <property type="term" value="P:DNA-templated DNA replication"/>
    <property type="evidence" value="ECO:0007669"/>
    <property type="project" value="TreeGrafter"/>
</dbReference>
<accession>A0A1G6K2U2</accession>
<dbReference type="EC" id="2.7.7.7" evidence="8"/>
<dbReference type="CDD" id="cd00009">
    <property type="entry name" value="AAA"/>
    <property type="match status" value="1"/>
</dbReference>
<keyword evidence="8" id="KW-0808">Transferase</keyword>
<keyword evidence="3 8" id="KW-0547">Nucleotide-binding</keyword>
<keyword evidence="8" id="KW-0548">Nucleotidyltransferase</keyword>